<dbReference type="Pfam" id="PF00254">
    <property type="entry name" value="FKBP_C"/>
    <property type="match status" value="1"/>
</dbReference>
<sequence>MSKKKIYLPVLLLSLFACMYVSCEATEETGKYDNWQARNEAFIDSLQQVYDAKTDPELLSVVDNRDKSQKIFYKKRISAGEEALSPYFTSKVTVFYRGMLINEEVFGKAPVPRYYTTLYNDLDVFDKNFTEDSPSVFDNPASFTVSSVISGWMEVLPWMKIGERWEIYIPWKSAYGSNGSGSIPGYSTLIFDILLEDFK</sequence>
<evidence type="ECO:0000256" key="2">
    <source>
        <dbReference type="ARBA" id="ARBA00013194"/>
    </source>
</evidence>
<organism evidence="6">
    <name type="scientific">termite gut metagenome</name>
    <dbReference type="NCBI Taxonomy" id="433724"/>
    <lineage>
        <taxon>unclassified sequences</taxon>
        <taxon>metagenomes</taxon>
        <taxon>organismal metagenomes</taxon>
    </lineage>
</organism>
<dbReference type="AlphaFoldDB" id="A0A5J4RA30"/>
<accession>A0A5J4RA30</accession>
<keyword evidence="4 6" id="KW-0413">Isomerase</keyword>
<dbReference type="EC" id="5.2.1.8" evidence="2"/>
<feature type="domain" description="PPIase FKBP-type" evidence="5">
    <location>
        <begin position="89"/>
        <end position="199"/>
    </location>
</feature>
<dbReference type="PANTHER" id="PTHR43811">
    <property type="entry name" value="FKBP-TYPE PEPTIDYL-PROLYL CIS-TRANS ISOMERASE FKPA"/>
    <property type="match status" value="1"/>
</dbReference>
<dbReference type="InterPro" id="IPR046357">
    <property type="entry name" value="PPIase_dom_sf"/>
</dbReference>
<dbReference type="PROSITE" id="PS50059">
    <property type="entry name" value="FKBP_PPIASE"/>
    <property type="match status" value="1"/>
</dbReference>
<proteinExistence type="predicted"/>
<evidence type="ECO:0000256" key="1">
    <source>
        <dbReference type="ARBA" id="ARBA00000971"/>
    </source>
</evidence>
<comment type="catalytic activity">
    <reaction evidence="1">
        <text>[protein]-peptidylproline (omega=180) = [protein]-peptidylproline (omega=0)</text>
        <dbReference type="Rhea" id="RHEA:16237"/>
        <dbReference type="Rhea" id="RHEA-COMP:10747"/>
        <dbReference type="Rhea" id="RHEA-COMP:10748"/>
        <dbReference type="ChEBI" id="CHEBI:83833"/>
        <dbReference type="ChEBI" id="CHEBI:83834"/>
        <dbReference type="EC" id="5.2.1.8"/>
    </reaction>
</comment>
<evidence type="ECO:0000256" key="4">
    <source>
        <dbReference type="ARBA" id="ARBA00023235"/>
    </source>
</evidence>
<dbReference type="InterPro" id="IPR001179">
    <property type="entry name" value="PPIase_FKBP_dom"/>
</dbReference>
<comment type="caution">
    <text evidence="6">The sequence shown here is derived from an EMBL/GenBank/DDBJ whole genome shotgun (WGS) entry which is preliminary data.</text>
</comment>
<dbReference type="EMBL" id="SNRY01001454">
    <property type="protein sequence ID" value="KAA6330816.1"/>
    <property type="molecule type" value="Genomic_DNA"/>
</dbReference>
<dbReference type="SUPFAM" id="SSF54534">
    <property type="entry name" value="FKBP-like"/>
    <property type="match status" value="1"/>
</dbReference>
<evidence type="ECO:0000256" key="3">
    <source>
        <dbReference type="ARBA" id="ARBA00023110"/>
    </source>
</evidence>
<gene>
    <name evidence="6" type="ORF">EZS27_020520</name>
</gene>
<dbReference type="Gene3D" id="3.10.50.40">
    <property type="match status" value="1"/>
</dbReference>
<dbReference type="PANTHER" id="PTHR43811:SF19">
    <property type="entry name" value="39 KDA FK506-BINDING NUCLEAR PROTEIN"/>
    <property type="match status" value="1"/>
</dbReference>
<protein>
    <recommendedName>
        <fullName evidence="2">peptidylprolyl isomerase</fullName>
        <ecNumber evidence="2">5.2.1.8</ecNumber>
    </recommendedName>
</protein>
<keyword evidence="3" id="KW-0697">Rotamase</keyword>
<name>A0A5J4RA30_9ZZZZ</name>
<dbReference type="PROSITE" id="PS51257">
    <property type="entry name" value="PROKAR_LIPOPROTEIN"/>
    <property type="match status" value="1"/>
</dbReference>
<evidence type="ECO:0000259" key="5">
    <source>
        <dbReference type="PROSITE" id="PS50059"/>
    </source>
</evidence>
<evidence type="ECO:0000313" key="6">
    <source>
        <dbReference type="EMBL" id="KAA6330816.1"/>
    </source>
</evidence>
<dbReference type="GO" id="GO:0003755">
    <property type="term" value="F:peptidyl-prolyl cis-trans isomerase activity"/>
    <property type="evidence" value="ECO:0007669"/>
    <property type="project" value="UniProtKB-KW"/>
</dbReference>
<reference evidence="6" key="1">
    <citation type="submission" date="2019-03" db="EMBL/GenBank/DDBJ databases">
        <title>Single cell metagenomics reveals metabolic interactions within the superorganism composed of flagellate Streblomastix strix and complex community of Bacteroidetes bacteria on its surface.</title>
        <authorList>
            <person name="Treitli S.C."/>
            <person name="Kolisko M."/>
            <person name="Husnik F."/>
            <person name="Keeling P."/>
            <person name="Hampl V."/>
        </authorList>
    </citation>
    <scope>NUCLEOTIDE SEQUENCE</scope>
    <source>
        <strain evidence="6">STM</strain>
    </source>
</reference>